<dbReference type="AlphaFoldDB" id="A0A6J6SKU1"/>
<dbReference type="SUPFAM" id="SSF56801">
    <property type="entry name" value="Acetyl-CoA synthetase-like"/>
    <property type="match status" value="1"/>
</dbReference>
<dbReference type="InterPro" id="IPR025110">
    <property type="entry name" value="AMP-bd_C"/>
</dbReference>
<organism evidence="2">
    <name type="scientific">freshwater metagenome</name>
    <dbReference type="NCBI Taxonomy" id="449393"/>
    <lineage>
        <taxon>unclassified sequences</taxon>
        <taxon>metagenomes</taxon>
        <taxon>ecological metagenomes</taxon>
    </lineage>
</organism>
<proteinExistence type="predicted"/>
<protein>
    <submittedName>
        <fullName evidence="2">Unannotated protein</fullName>
    </submittedName>
</protein>
<feature type="domain" description="AMP-binding enzyme C-terminal" evidence="1">
    <location>
        <begin position="84"/>
        <end position="160"/>
    </location>
</feature>
<gene>
    <name evidence="2" type="ORF">UFOPK2579_02846</name>
</gene>
<dbReference type="Gene3D" id="3.30.300.30">
    <property type="match status" value="1"/>
</dbReference>
<dbReference type="EMBL" id="CAEZXR010000474">
    <property type="protein sequence ID" value="CAB4735343.1"/>
    <property type="molecule type" value="Genomic_DNA"/>
</dbReference>
<accession>A0A6J6SKU1</accession>
<sequence length="189" mass="20600">MAVFDDNGALANADAAVGELVNTQGAGYFQGYYNDPAANDERLRHGMYWSGDLAYRDADGWIYLAGRTADWMRVDGENLAAAPIERILQRLPALNRVAVYAVPDARVGDQVMAAVVLRDGEKVTAAEFEAFLAAQPDLSPKAWPRYVRFNTDLPSTATNKVLKRELIAEGVTAAGGELWTRADRGTTYA</sequence>
<dbReference type="GO" id="GO:0016877">
    <property type="term" value="F:ligase activity, forming carbon-sulfur bonds"/>
    <property type="evidence" value="ECO:0007669"/>
    <property type="project" value="UniProtKB-ARBA"/>
</dbReference>
<reference evidence="2" key="1">
    <citation type="submission" date="2020-05" db="EMBL/GenBank/DDBJ databases">
        <authorList>
            <person name="Chiriac C."/>
            <person name="Salcher M."/>
            <person name="Ghai R."/>
            <person name="Kavagutti S V."/>
        </authorList>
    </citation>
    <scope>NUCLEOTIDE SEQUENCE</scope>
</reference>
<dbReference type="Pfam" id="PF13193">
    <property type="entry name" value="AMP-binding_C"/>
    <property type="match status" value="1"/>
</dbReference>
<name>A0A6J6SKU1_9ZZZZ</name>
<evidence type="ECO:0000259" key="1">
    <source>
        <dbReference type="Pfam" id="PF13193"/>
    </source>
</evidence>
<dbReference type="Gene3D" id="2.30.38.10">
    <property type="entry name" value="Luciferase, Domain 3"/>
    <property type="match status" value="1"/>
</dbReference>
<dbReference type="InterPro" id="IPR050237">
    <property type="entry name" value="ATP-dep_AMP-bd_enzyme"/>
</dbReference>
<dbReference type="InterPro" id="IPR045851">
    <property type="entry name" value="AMP-bd_C_sf"/>
</dbReference>
<dbReference type="PANTHER" id="PTHR43767">
    <property type="entry name" value="LONG-CHAIN-FATTY-ACID--COA LIGASE"/>
    <property type="match status" value="1"/>
</dbReference>
<dbReference type="PANTHER" id="PTHR43767:SF10">
    <property type="entry name" value="SURFACTIN SYNTHASE SUBUNIT 1"/>
    <property type="match status" value="1"/>
</dbReference>
<evidence type="ECO:0000313" key="2">
    <source>
        <dbReference type="EMBL" id="CAB4735343.1"/>
    </source>
</evidence>